<comment type="caution">
    <text evidence="7">The sequence shown here is derived from an EMBL/GenBank/DDBJ whole genome shotgun (WGS) entry which is preliminary data.</text>
</comment>
<feature type="transmembrane region" description="Helical" evidence="6">
    <location>
        <begin position="98"/>
        <end position="126"/>
    </location>
</feature>
<protein>
    <submittedName>
        <fullName evidence="7">Amino acid permease</fullName>
    </submittedName>
</protein>
<feature type="transmembrane region" description="Helical" evidence="6">
    <location>
        <begin position="363"/>
        <end position="391"/>
    </location>
</feature>
<evidence type="ECO:0000256" key="5">
    <source>
        <dbReference type="ARBA" id="ARBA00023136"/>
    </source>
</evidence>
<evidence type="ECO:0000313" key="8">
    <source>
        <dbReference type="Proteomes" id="UP000070646"/>
    </source>
</evidence>
<feature type="transmembrane region" description="Helical" evidence="6">
    <location>
        <begin position="138"/>
        <end position="156"/>
    </location>
</feature>
<dbReference type="Proteomes" id="UP000070646">
    <property type="component" value="Unassembled WGS sequence"/>
</dbReference>
<feature type="transmembrane region" description="Helical" evidence="6">
    <location>
        <begin position="338"/>
        <end position="357"/>
    </location>
</feature>
<evidence type="ECO:0000256" key="2">
    <source>
        <dbReference type="ARBA" id="ARBA00022475"/>
    </source>
</evidence>
<keyword evidence="3 6" id="KW-0812">Transmembrane</keyword>
<keyword evidence="5 6" id="KW-0472">Membrane</keyword>
<dbReference type="AlphaFoldDB" id="A0A133NDW4"/>
<name>A0A133NDW4_CLOPF</name>
<gene>
    <name evidence="7" type="ORF">HMPREF3222_00307</name>
</gene>
<proteinExistence type="predicted"/>
<feature type="transmembrane region" description="Helical" evidence="6">
    <location>
        <begin position="208"/>
        <end position="230"/>
    </location>
</feature>
<feature type="transmembrane region" description="Helical" evidence="6">
    <location>
        <begin position="290"/>
        <end position="308"/>
    </location>
</feature>
<feature type="transmembrane region" description="Helical" evidence="6">
    <location>
        <begin position="242"/>
        <end position="263"/>
    </location>
</feature>
<sequence length="452" mass="48899">MFWIYSLLGGLKMGKPKLKKEIGLFTATALVVGNMMGSGIFMLPASLAGVSGPGSTIMAWLLTGLGSLVLALTFANLGSKIPKTGGTYEYSRLAYGNFMGFMTAWLYWNGSWIGNATIFIVITTYLGEVVTSLTNSPITGFLFCTSILWICTYINIRGTKLAGRVTSVITVFKVLLFIFFIVVGLIYFDPSNLTPMFPQGKGISTVPVAASLTLWAFMGLETASVAGGEIKDPEKNVKRSTILGMLISTVLYILISVVAMGAMSQSELASSTAPISDIIVKVLNLKSLNFLNIAIAISILGTAMGWLLSTARVGYAAGEDGIFPSVFAKVHPKYNTPYVALIIGSIFINIIFLMNFTKGLAGAYSFIVVLATLSYLPIYAISTIAEIILMIREDKKPTFKKHLGLIIRCLIGFAFAIWAIYASGAEIVMYGFILILLGVPIYGYMSIKKHFR</sequence>
<accession>A0A133NDW4</accession>
<comment type="subcellular location">
    <subcellularLocation>
        <location evidence="1">Cell membrane</location>
        <topology evidence="1">Multi-pass membrane protein</topology>
    </subcellularLocation>
</comment>
<dbReference type="InterPro" id="IPR050367">
    <property type="entry name" value="APC_superfamily"/>
</dbReference>
<reference evidence="7 8" key="1">
    <citation type="submission" date="2016-01" db="EMBL/GenBank/DDBJ databases">
        <authorList>
            <person name="Oliw E.H."/>
        </authorList>
    </citation>
    <scope>NUCLEOTIDE SEQUENCE [LARGE SCALE GENOMIC DNA]</scope>
    <source>
        <strain evidence="7 8">MJR7757A</strain>
    </source>
</reference>
<dbReference type="Pfam" id="PF13520">
    <property type="entry name" value="AA_permease_2"/>
    <property type="match status" value="1"/>
</dbReference>
<dbReference type="InterPro" id="IPR002293">
    <property type="entry name" value="AA/rel_permease1"/>
</dbReference>
<evidence type="ECO:0000256" key="1">
    <source>
        <dbReference type="ARBA" id="ARBA00004651"/>
    </source>
</evidence>
<organism evidence="7 8">
    <name type="scientific">Clostridium perfringens</name>
    <dbReference type="NCBI Taxonomy" id="1502"/>
    <lineage>
        <taxon>Bacteria</taxon>
        <taxon>Bacillati</taxon>
        <taxon>Bacillota</taxon>
        <taxon>Clostridia</taxon>
        <taxon>Eubacteriales</taxon>
        <taxon>Clostridiaceae</taxon>
        <taxon>Clostridium</taxon>
    </lineage>
</organism>
<feature type="transmembrane region" description="Helical" evidence="6">
    <location>
        <begin position="168"/>
        <end position="188"/>
    </location>
</feature>
<dbReference type="PANTHER" id="PTHR42770">
    <property type="entry name" value="AMINO ACID TRANSPORTER-RELATED"/>
    <property type="match status" value="1"/>
</dbReference>
<evidence type="ECO:0000313" key="7">
    <source>
        <dbReference type="EMBL" id="KXA14468.1"/>
    </source>
</evidence>
<feature type="transmembrane region" description="Helical" evidence="6">
    <location>
        <begin position="22"/>
        <end position="45"/>
    </location>
</feature>
<dbReference type="GO" id="GO:0005886">
    <property type="term" value="C:plasma membrane"/>
    <property type="evidence" value="ECO:0007669"/>
    <property type="project" value="UniProtKB-SubCell"/>
</dbReference>
<keyword evidence="2" id="KW-1003">Cell membrane</keyword>
<evidence type="ECO:0000256" key="4">
    <source>
        <dbReference type="ARBA" id="ARBA00022989"/>
    </source>
</evidence>
<evidence type="ECO:0000256" key="6">
    <source>
        <dbReference type="SAM" id="Phobius"/>
    </source>
</evidence>
<feature type="transmembrane region" description="Helical" evidence="6">
    <location>
        <begin position="57"/>
        <end position="77"/>
    </location>
</feature>
<dbReference type="Gene3D" id="1.20.1740.10">
    <property type="entry name" value="Amino acid/polyamine transporter I"/>
    <property type="match status" value="1"/>
</dbReference>
<keyword evidence="4 6" id="KW-1133">Transmembrane helix</keyword>
<evidence type="ECO:0000256" key="3">
    <source>
        <dbReference type="ARBA" id="ARBA00022692"/>
    </source>
</evidence>
<dbReference type="PANTHER" id="PTHR42770:SF18">
    <property type="entry name" value="ARGININE_AGMATINE ANTIPORTER"/>
    <property type="match status" value="1"/>
</dbReference>
<dbReference type="PATRIC" id="fig|1502.174.peg.310"/>
<dbReference type="EMBL" id="LRPU01000010">
    <property type="protein sequence ID" value="KXA14468.1"/>
    <property type="molecule type" value="Genomic_DNA"/>
</dbReference>
<dbReference type="GO" id="GO:0022857">
    <property type="term" value="F:transmembrane transporter activity"/>
    <property type="evidence" value="ECO:0007669"/>
    <property type="project" value="InterPro"/>
</dbReference>
<feature type="transmembrane region" description="Helical" evidence="6">
    <location>
        <begin position="427"/>
        <end position="447"/>
    </location>
</feature>
<dbReference type="PIRSF" id="PIRSF006060">
    <property type="entry name" value="AA_transporter"/>
    <property type="match status" value="1"/>
</dbReference>
<feature type="transmembrane region" description="Helical" evidence="6">
    <location>
        <begin position="403"/>
        <end position="421"/>
    </location>
</feature>